<name>A0A497EXC9_9CREN</name>
<dbReference type="EMBL" id="QMQX01000080">
    <property type="protein sequence ID" value="RLE51875.1"/>
    <property type="molecule type" value="Genomic_DNA"/>
</dbReference>
<gene>
    <name evidence="1" type="ORF">DRJ33_04985</name>
</gene>
<reference evidence="1 2" key="1">
    <citation type="submission" date="2018-06" db="EMBL/GenBank/DDBJ databases">
        <title>Extensive metabolic versatility and redundancy in microbially diverse, dynamic hydrothermal sediments.</title>
        <authorList>
            <person name="Dombrowski N."/>
            <person name="Teske A."/>
            <person name="Baker B.J."/>
        </authorList>
    </citation>
    <scope>NUCLEOTIDE SEQUENCE [LARGE SCALE GENOMIC DNA]</scope>
    <source>
        <strain evidence="1">B34_G17</strain>
    </source>
</reference>
<protein>
    <submittedName>
        <fullName evidence="1">Uncharacterized protein</fullName>
    </submittedName>
</protein>
<comment type="caution">
    <text evidence="1">The sequence shown here is derived from an EMBL/GenBank/DDBJ whole genome shotgun (WGS) entry which is preliminary data.</text>
</comment>
<dbReference type="Proteomes" id="UP000272051">
    <property type="component" value="Unassembled WGS sequence"/>
</dbReference>
<evidence type="ECO:0000313" key="1">
    <source>
        <dbReference type="EMBL" id="RLE51875.1"/>
    </source>
</evidence>
<proteinExistence type="predicted"/>
<dbReference type="Gene3D" id="3.40.1350.10">
    <property type="match status" value="1"/>
</dbReference>
<organism evidence="1 2">
    <name type="scientific">Thermoproteota archaeon</name>
    <dbReference type="NCBI Taxonomy" id="2056631"/>
    <lineage>
        <taxon>Archaea</taxon>
        <taxon>Thermoproteota</taxon>
    </lineage>
</organism>
<accession>A0A497EXC9</accession>
<sequence>MKLYYQRFDRALKEVIGKLEEGKVEEAKLKLVETLNSYIYRSKIYPDGERFERSLYNRFRYNYVSFKSEHSFGGVDIVLLGKVPKVKLVECKISRSDIFHIEPEDYEKLHDRYHQLKNRGYDVTPIIAIKFPHRRRVRYVVLKDEWMDKEVTLRVEYRAKSRRVLVSVARSRRKKYERKTKFEKLQAERLMLIERPAQVNEDLKERSI</sequence>
<dbReference type="InterPro" id="IPR011856">
    <property type="entry name" value="tRNA_endonuc-like_dom_sf"/>
</dbReference>
<dbReference type="AlphaFoldDB" id="A0A497EXC9"/>
<dbReference type="GO" id="GO:0003676">
    <property type="term" value="F:nucleic acid binding"/>
    <property type="evidence" value="ECO:0007669"/>
    <property type="project" value="InterPro"/>
</dbReference>
<evidence type="ECO:0000313" key="2">
    <source>
        <dbReference type="Proteomes" id="UP000272051"/>
    </source>
</evidence>